<dbReference type="InterPro" id="IPR000504">
    <property type="entry name" value="RRM_dom"/>
</dbReference>
<evidence type="ECO:0000259" key="3">
    <source>
        <dbReference type="PROSITE" id="PS50102"/>
    </source>
</evidence>
<dbReference type="SUPFAM" id="SSF54928">
    <property type="entry name" value="RNA-binding domain, RBD"/>
    <property type="match status" value="1"/>
</dbReference>
<feature type="region of interest" description="Disordered" evidence="2">
    <location>
        <begin position="275"/>
        <end position="301"/>
    </location>
</feature>
<dbReference type="AlphaFoldDB" id="A0A1G4J3B5"/>
<keyword evidence="5" id="KW-1185">Reference proteome</keyword>
<evidence type="ECO:0000313" key="5">
    <source>
        <dbReference type="Proteomes" id="UP000190274"/>
    </source>
</evidence>
<dbReference type="Gene3D" id="3.30.70.330">
    <property type="match status" value="1"/>
</dbReference>
<dbReference type="OrthoDB" id="21643at2759"/>
<evidence type="ECO:0000313" key="4">
    <source>
        <dbReference type="EMBL" id="SCU84176.1"/>
    </source>
</evidence>
<reference evidence="4 5" key="1">
    <citation type="submission" date="2016-03" db="EMBL/GenBank/DDBJ databases">
        <authorList>
            <person name="Devillers H."/>
        </authorList>
    </citation>
    <scope>NUCLEOTIDE SEQUENCE [LARGE SCALE GENOMIC DNA]</scope>
    <source>
        <strain evidence="4">CBS 10888</strain>
    </source>
</reference>
<dbReference type="InterPro" id="IPR035979">
    <property type="entry name" value="RBD_domain_sf"/>
</dbReference>
<evidence type="ECO:0000256" key="1">
    <source>
        <dbReference type="PROSITE-ProRule" id="PRU00176"/>
    </source>
</evidence>
<dbReference type="GO" id="GO:0003723">
    <property type="term" value="F:RNA binding"/>
    <property type="evidence" value="ECO:0007669"/>
    <property type="project" value="UniProtKB-UniRule"/>
</dbReference>
<dbReference type="GO" id="GO:0000463">
    <property type="term" value="P:maturation of LSU-rRNA from tricistronic rRNA transcript (SSU-rRNA, 5.8S rRNA, LSU-rRNA)"/>
    <property type="evidence" value="ECO:0007669"/>
    <property type="project" value="EnsemblFungi"/>
</dbReference>
<gene>
    <name evidence="4" type="ORF">LADA_0D00276G</name>
</gene>
<protein>
    <submittedName>
        <fullName evidence="4">LADA_0D00276g1_1</fullName>
    </submittedName>
</protein>
<dbReference type="GO" id="GO:0008428">
    <property type="term" value="F:ribonuclease inhibitor activity"/>
    <property type="evidence" value="ECO:0007669"/>
    <property type="project" value="EnsemblFungi"/>
</dbReference>
<organism evidence="4 5">
    <name type="scientific">Lachancea dasiensis</name>
    <dbReference type="NCBI Taxonomy" id="1072105"/>
    <lineage>
        <taxon>Eukaryota</taxon>
        <taxon>Fungi</taxon>
        <taxon>Dikarya</taxon>
        <taxon>Ascomycota</taxon>
        <taxon>Saccharomycotina</taxon>
        <taxon>Saccharomycetes</taxon>
        <taxon>Saccharomycetales</taxon>
        <taxon>Saccharomycetaceae</taxon>
        <taxon>Lachancea</taxon>
    </lineage>
</organism>
<dbReference type="Proteomes" id="UP000190274">
    <property type="component" value="Chromosome D"/>
</dbReference>
<evidence type="ECO:0000256" key="2">
    <source>
        <dbReference type="SAM" id="MobiDB-lite"/>
    </source>
</evidence>
<feature type="compositionally biased region" description="Basic and acidic residues" evidence="2">
    <location>
        <begin position="275"/>
        <end position="293"/>
    </location>
</feature>
<dbReference type="InterPro" id="IPR012677">
    <property type="entry name" value="Nucleotide-bd_a/b_plait_sf"/>
</dbReference>
<name>A0A1G4J3B5_9SACH</name>
<sequence>MAVSKRVYVGNVVHEHDDSLFELKPRFERFGRCLSDQFESHGHFAYMNMEFEDEARFAKLKQSLNGVRFKGNKLKIDQAKLSWQDRWESERELEGQLEEAKQKQLLKQQWEHNKKIQNIQMSWMDRQQILRGRMRTAPRNRAQLRNVTFRVLCDGRLKVYKSYKNKLWGYERHKQPRDLTARFTDSRYWRDGNDHIVDKLDYSHSSLWGTRQGSEKTQGTTATFVTEDLEGAVDKTRDVLADLLGDYDFEKPIALEDNDDENASSDYEYTALYRDQEAEQKPSSKSSEAEVPKHVKASNGQEIVEQEVEQDSDDEFIPTFGAQPETPAVTNPTEELRSLLNPDENDTTSFKLTNISNEDIDESKVAPEVHDTETTTYDLERPSTDSDRGLFFPHFSSPFLHSQSQLAKLKSSKDQASLYADWESNFWENRAAWTQEMKRKKRDALRQYRKKNSRSRGEGILL</sequence>
<proteinExistence type="predicted"/>
<keyword evidence="1" id="KW-0694">RNA-binding</keyword>
<feature type="domain" description="RRM" evidence="3">
    <location>
        <begin position="5"/>
        <end position="81"/>
    </location>
</feature>
<dbReference type="GO" id="GO:0005730">
    <property type="term" value="C:nucleolus"/>
    <property type="evidence" value="ECO:0007669"/>
    <property type="project" value="EnsemblFungi"/>
</dbReference>
<dbReference type="STRING" id="1266660.A0A1G4J3B5"/>
<dbReference type="EMBL" id="LT598454">
    <property type="protein sequence ID" value="SCU84176.1"/>
    <property type="molecule type" value="Genomic_DNA"/>
</dbReference>
<accession>A0A1G4J3B5</accession>
<dbReference type="PROSITE" id="PS50102">
    <property type="entry name" value="RRM"/>
    <property type="match status" value="1"/>
</dbReference>